<feature type="transmembrane region" description="Helical" evidence="3">
    <location>
        <begin position="270"/>
        <end position="289"/>
    </location>
</feature>
<comment type="subcellular location">
    <subcellularLocation>
        <location evidence="1">Membrane</location>
        <topology evidence="1">Multi-pass membrane protein</topology>
    </subcellularLocation>
</comment>
<evidence type="ECO:0000256" key="1">
    <source>
        <dbReference type="ARBA" id="ARBA00004141"/>
    </source>
</evidence>
<keyword evidence="3" id="KW-0812">Transmembrane</keyword>
<gene>
    <name evidence="4" type="primary">apdF_1</name>
    <name evidence="4" type="ORF">LARI1_G000775</name>
</gene>
<evidence type="ECO:0000256" key="2">
    <source>
        <dbReference type="ARBA" id="ARBA00006727"/>
    </source>
</evidence>
<organism evidence="4 5">
    <name type="scientific">Lachnellula arida</name>
    <dbReference type="NCBI Taxonomy" id="1316785"/>
    <lineage>
        <taxon>Eukaryota</taxon>
        <taxon>Fungi</taxon>
        <taxon>Dikarya</taxon>
        <taxon>Ascomycota</taxon>
        <taxon>Pezizomycotina</taxon>
        <taxon>Leotiomycetes</taxon>
        <taxon>Helotiales</taxon>
        <taxon>Lachnaceae</taxon>
        <taxon>Lachnellula</taxon>
    </lineage>
</organism>
<dbReference type="GO" id="GO:0016020">
    <property type="term" value="C:membrane"/>
    <property type="evidence" value="ECO:0007669"/>
    <property type="project" value="UniProtKB-SubCell"/>
</dbReference>
<feature type="transmembrane region" description="Helical" evidence="3">
    <location>
        <begin position="202"/>
        <end position="229"/>
    </location>
</feature>
<feature type="transmembrane region" description="Helical" evidence="3">
    <location>
        <begin position="301"/>
        <end position="321"/>
    </location>
</feature>
<protein>
    <submittedName>
        <fullName evidence="4">Aspyridones efflux protein apdF</fullName>
    </submittedName>
</protein>
<dbReference type="InterPro" id="IPR036259">
    <property type="entry name" value="MFS_trans_sf"/>
</dbReference>
<dbReference type="Pfam" id="PF07690">
    <property type="entry name" value="MFS_1"/>
    <property type="match status" value="1"/>
</dbReference>
<feature type="transmembrane region" description="Helical" evidence="3">
    <location>
        <begin position="328"/>
        <end position="347"/>
    </location>
</feature>
<keyword evidence="5" id="KW-1185">Reference proteome</keyword>
<dbReference type="OrthoDB" id="6509908at2759"/>
<evidence type="ECO:0000313" key="4">
    <source>
        <dbReference type="EMBL" id="TVY19599.1"/>
    </source>
</evidence>
<dbReference type="InterPro" id="IPR011701">
    <property type="entry name" value="MFS"/>
</dbReference>
<dbReference type="PANTHER" id="PTHR11360">
    <property type="entry name" value="MONOCARBOXYLATE TRANSPORTER"/>
    <property type="match status" value="1"/>
</dbReference>
<name>A0A8T9BMN8_9HELO</name>
<proteinExistence type="inferred from homology"/>
<dbReference type="GO" id="GO:0022857">
    <property type="term" value="F:transmembrane transporter activity"/>
    <property type="evidence" value="ECO:0007669"/>
    <property type="project" value="InterPro"/>
</dbReference>
<comment type="similarity">
    <text evidence="2">Belongs to the major facilitator superfamily. Monocarboxylate porter (TC 2.A.1.13) family.</text>
</comment>
<dbReference type="InterPro" id="IPR050327">
    <property type="entry name" value="Proton-linked_MCT"/>
</dbReference>
<reference evidence="4 5" key="1">
    <citation type="submission" date="2018-05" db="EMBL/GenBank/DDBJ databases">
        <title>Whole genome sequencing for identification of molecular markers to develop diagnostic detection tools for the regulated plant pathogen Lachnellula willkommii.</title>
        <authorList>
            <person name="Giroux E."/>
            <person name="Bilodeau G."/>
        </authorList>
    </citation>
    <scope>NUCLEOTIDE SEQUENCE [LARGE SCALE GENOMIC DNA]</scope>
    <source>
        <strain evidence="4 5">CBS 203.66</strain>
    </source>
</reference>
<feature type="transmembrane region" description="Helical" evidence="3">
    <location>
        <begin position="419"/>
        <end position="440"/>
    </location>
</feature>
<feature type="transmembrane region" description="Helical" evidence="3">
    <location>
        <begin position="72"/>
        <end position="92"/>
    </location>
</feature>
<keyword evidence="3" id="KW-0472">Membrane</keyword>
<accession>A0A8T9BMN8</accession>
<dbReference type="SUPFAM" id="SSF103473">
    <property type="entry name" value="MFS general substrate transporter"/>
    <property type="match status" value="1"/>
</dbReference>
<dbReference type="EMBL" id="QGMF01000098">
    <property type="protein sequence ID" value="TVY19599.1"/>
    <property type="molecule type" value="Genomic_DNA"/>
</dbReference>
<feature type="transmembrane region" description="Helical" evidence="3">
    <location>
        <begin position="38"/>
        <end position="60"/>
    </location>
</feature>
<feature type="transmembrane region" description="Helical" evidence="3">
    <location>
        <begin position="353"/>
        <end position="373"/>
    </location>
</feature>
<dbReference type="PANTHER" id="PTHR11360:SF234">
    <property type="entry name" value="MFS-TYPE TRANSPORTER DBAD-RELATED"/>
    <property type="match status" value="1"/>
</dbReference>
<keyword evidence="3" id="KW-1133">Transmembrane helix</keyword>
<evidence type="ECO:0000256" key="3">
    <source>
        <dbReference type="SAM" id="Phobius"/>
    </source>
</evidence>
<feature type="transmembrane region" description="Helical" evidence="3">
    <location>
        <begin position="159"/>
        <end position="182"/>
    </location>
</feature>
<comment type="caution">
    <text evidence="4">The sequence shown here is derived from an EMBL/GenBank/DDBJ whole genome shotgun (WGS) entry which is preliminary data.</text>
</comment>
<feature type="transmembrane region" description="Helical" evidence="3">
    <location>
        <begin position="99"/>
        <end position="118"/>
    </location>
</feature>
<evidence type="ECO:0000313" key="5">
    <source>
        <dbReference type="Proteomes" id="UP000469559"/>
    </source>
</evidence>
<dbReference type="Proteomes" id="UP000469559">
    <property type="component" value="Unassembled WGS sequence"/>
</dbReference>
<feature type="transmembrane region" description="Helical" evidence="3">
    <location>
        <begin position="124"/>
        <end position="143"/>
    </location>
</feature>
<dbReference type="AlphaFoldDB" id="A0A8T9BMN8"/>
<sequence length="453" mass="49804">MDRKTTREERVEVVDLKLDEQQRTLYDPVISSFPEGGLLAWLAVTGSFLSLFVASGFSYYSMNLLKDNTVSQIAWIGSSAPFIHSVIGVPVGKLYDDGYFRYLMIGGSLLYVISLMLLSLCTKYYQVFLCQGLLVGLATGLIYQPSIAILGHYFERRRALAMGISASGAALGGVSCSITYLRSMDLPRVQELVSCPLNRQPYFSLHISMLMSWEAAAMIFGLLVIANLAMIPRLPNRRTAALQQHQMEIMTVDQPEDIPKINWRKFFDPVYVIATLGAAFCMMGISFPVFAEKHKAIDSDFAFYLSIMMSASVFGAPFFAWLADFVGVFNIVIPTITVCAGLQFSLLGATSKGAVVAIGLFYGFFSAAFQAMLGPIFSRLSFNVTEMGQRMGTGFFALGIGSLIGSPIEGALLGSDYIWWRPILFSALSLLIGASLMAVARQLLHPVLKTHRI</sequence>
<dbReference type="Gene3D" id="1.20.1250.20">
    <property type="entry name" value="MFS general substrate transporter like domains"/>
    <property type="match status" value="2"/>
</dbReference>
<feature type="transmembrane region" description="Helical" evidence="3">
    <location>
        <begin position="394"/>
        <end position="413"/>
    </location>
</feature>